<name>A0A4Q0AJJ9_9BACT</name>
<evidence type="ECO:0000259" key="10">
    <source>
        <dbReference type="PROSITE" id="PS51012"/>
    </source>
</evidence>
<comment type="similarity">
    <text evidence="2 9">Belongs to the ABC-2 integral membrane protein family.</text>
</comment>
<keyword evidence="7 9" id="KW-1133">Transmembrane helix</keyword>
<comment type="caution">
    <text evidence="11">The sequence shown here is derived from an EMBL/GenBank/DDBJ whole genome shotgun (WGS) entry which is preliminary data.</text>
</comment>
<dbReference type="Pfam" id="PF01061">
    <property type="entry name" value="ABC2_membrane"/>
    <property type="match status" value="1"/>
</dbReference>
<evidence type="ECO:0000256" key="5">
    <source>
        <dbReference type="ARBA" id="ARBA00022519"/>
    </source>
</evidence>
<feature type="transmembrane region" description="Helical" evidence="9">
    <location>
        <begin position="237"/>
        <end position="257"/>
    </location>
</feature>
<keyword evidence="3 9" id="KW-0813">Transport</keyword>
<keyword evidence="8 9" id="KW-0472">Membrane</keyword>
<dbReference type="PANTHER" id="PTHR30413">
    <property type="entry name" value="INNER MEMBRANE TRANSPORT PERMEASE"/>
    <property type="match status" value="1"/>
</dbReference>
<evidence type="ECO:0000256" key="8">
    <source>
        <dbReference type="ARBA" id="ARBA00023136"/>
    </source>
</evidence>
<dbReference type="Proteomes" id="UP000289269">
    <property type="component" value="Unassembled WGS sequence"/>
</dbReference>
<feature type="transmembrane region" description="Helical" evidence="9">
    <location>
        <begin position="141"/>
        <end position="168"/>
    </location>
</feature>
<gene>
    <name evidence="11" type="ORF">EOT04_01415</name>
</gene>
<evidence type="ECO:0000313" key="12">
    <source>
        <dbReference type="Proteomes" id="UP000289269"/>
    </source>
</evidence>
<keyword evidence="12" id="KW-1185">Reference proteome</keyword>
<dbReference type="AlphaFoldDB" id="A0A4Q0AJJ9"/>
<dbReference type="PANTHER" id="PTHR30413:SF8">
    <property type="entry name" value="TRANSPORT PERMEASE PROTEIN"/>
    <property type="match status" value="1"/>
</dbReference>
<dbReference type="PROSITE" id="PS51012">
    <property type="entry name" value="ABC_TM2"/>
    <property type="match status" value="1"/>
</dbReference>
<keyword evidence="5" id="KW-0997">Cell inner membrane</keyword>
<dbReference type="GO" id="GO:0140359">
    <property type="term" value="F:ABC-type transporter activity"/>
    <property type="evidence" value="ECO:0007669"/>
    <property type="project" value="InterPro"/>
</dbReference>
<evidence type="ECO:0000256" key="2">
    <source>
        <dbReference type="ARBA" id="ARBA00007783"/>
    </source>
</evidence>
<organism evidence="11 12">
    <name type="scientific">Candidatus Chaera renei</name>
    <dbReference type="NCBI Taxonomy" id="2506947"/>
    <lineage>
        <taxon>Bacteria</taxon>
        <taxon>Candidatus Saccharimonadota</taxon>
        <taxon>Candidatus Saccharimonadia</taxon>
        <taxon>Candidatus Saccharimonadales</taxon>
        <taxon>Candidatus Saccharimonadaceae</taxon>
        <taxon>Candidatus Chaera</taxon>
    </lineage>
</organism>
<reference evidence="11" key="1">
    <citation type="submission" date="2019-01" db="EMBL/GenBank/DDBJ databases">
        <title>Genomic signatures and co-occurrence patterns of the ultra-small Saccharimodia (Patescibacteria phylum) suggest a symbiotic lifestyle.</title>
        <authorList>
            <person name="Lemos L."/>
            <person name="Medeiros J."/>
            <person name="Andreote F."/>
            <person name="Fernandes G."/>
            <person name="Varani A."/>
            <person name="Oliveira G."/>
            <person name="Pylro V."/>
        </authorList>
    </citation>
    <scope>NUCLEOTIDE SEQUENCE [LARGE SCALE GENOMIC DNA]</scope>
    <source>
        <strain evidence="11">AMD01</strain>
    </source>
</reference>
<evidence type="ECO:0000313" key="11">
    <source>
        <dbReference type="EMBL" id="RWZ79503.1"/>
    </source>
</evidence>
<dbReference type="InterPro" id="IPR013525">
    <property type="entry name" value="ABC2_TM"/>
</dbReference>
<feature type="domain" description="ABC transmembrane type-2" evidence="10">
    <location>
        <begin position="32"/>
        <end position="260"/>
    </location>
</feature>
<feature type="transmembrane region" description="Helical" evidence="9">
    <location>
        <begin position="105"/>
        <end position="129"/>
    </location>
</feature>
<feature type="transmembrane region" description="Helical" evidence="9">
    <location>
        <begin position="175"/>
        <end position="197"/>
    </location>
</feature>
<keyword evidence="4 9" id="KW-1003">Cell membrane</keyword>
<evidence type="ECO:0000256" key="9">
    <source>
        <dbReference type="RuleBase" id="RU361157"/>
    </source>
</evidence>
<feature type="transmembrane region" description="Helical" evidence="9">
    <location>
        <begin position="65"/>
        <end position="84"/>
    </location>
</feature>
<dbReference type="GO" id="GO:0015920">
    <property type="term" value="P:lipopolysaccharide transport"/>
    <property type="evidence" value="ECO:0007669"/>
    <property type="project" value="TreeGrafter"/>
</dbReference>
<accession>A0A4Q0AJJ9</accession>
<evidence type="ECO:0000256" key="1">
    <source>
        <dbReference type="ARBA" id="ARBA00004429"/>
    </source>
</evidence>
<dbReference type="InterPro" id="IPR047817">
    <property type="entry name" value="ABC2_TM_bact-type"/>
</dbReference>
<sequence>MYKLWQRYRYSVILLTQLVKTDFKLRYQGSVLGYLWSLLRPLAIFAILYIVFVKFLRIGADIPHFPLYLLLGIVLWNYFAEVTSIGISSVVSRGDLIRKLNFPKYVIVVSASFSALINLALNFIVIAIFMSLTGVDISPSAVIMVPLLIIELFIFALGVSFLLSALFVKFRDINYIWEVVMQAAFYVTPILYPLSIIPVKAAKVLLLNPVAQIIQDMRSLLITPQALTIAHLYDNPYIYLLPTGIVLLVALAGAAYFRKQSKYFAEEV</sequence>
<evidence type="ECO:0000256" key="7">
    <source>
        <dbReference type="ARBA" id="ARBA00022989"/>
    </source>
</evidence>
<protein>
    <recommendedName>
        <fullName evidence="9">Transport permease protein</fullName>
    </recommendedName>
</protein>
<dbReference type="GO" id="GO:0005886">
    <property type="term" value="C:plasma membrane"/>
    <property type="evidence" value="ECO:0007669"/>
    <property type="project" value="UniProtKB-SubCell"/>
</dbReference>
<evidence type="ECO:0000256" key="6">
    <source>
        <dbReference type="ARBA" id="ARBA00022692"/>
    </source>
</evidence>
<evidence type="ECO:0000256" key="3">
    <source>
        <dbReference type="ARBA" id="ARBA00022448"/>
    </source>
</evidence>
<evidence type="ECO:0000256" key="4">
    <source>
        <dbReference type="ARBA" id="ARBA00022475"/>
    </source>
</evidence>
<dbReference type="EMBL" id="SCKW01000009">
    <property type="protein sequence ID" value="RWZ79503.1"/>
    <property type="molecule type" value="Genomic_DNA"/>
</dbReference>
<keyword evidence="6 9" id="KW-0812">Transmembrane</keyword>
<comment type="subcellular location">
    <subcellularLocation>
        <location evidence="1">Cell inner membrane</location>
        <topology evidence="1">Multi-pass membrane protein</topology>
    </subcellularLocation>
    <subcellularLocation>
        <location evidence="9">Cell membrane</location>
        <topology evidence="9">Multi-pass membrane protein</topology>
    </subcellularLocation>
</comment>
<proteinExistence type="inferred from homology"/>
<feature type="transmembrane region" description="Helical" evidence="9">
    <location>
        <begin position="31"/>
        <end position="53"/>
    </location>
</feature>